<organism evidence="2 3">
    <name type="scientific">Helianthus annuus</name>
    <name type="common">Common sunflower</name>
    <dbReference type="NCBI Taxonomy" id="4232"/>
    <lineage>
        <taxon>Eukaryota</taxon>
        <taxon>Viridiplantae</taxon>
        <taxon>Streptophyta</taxon>
        <taxon>Embryophyta</taxon>
        <taxon>Tracheophyta</taxon>
        <taxon>Spermatophyta</taxon>
        <taxon>Magnoliopsida</taxon>
        <taxon>eudicotyledons</taxon>
        <taxon>Gunneridae</taxon>
        <taxon>Pentapetalae</taxon>
        <taxon>asterids</taxon>
        <taxon>campanulids</taxon>
        <taxon>Asterales</taxon>
        <taxon>Asteraceae</taxon>
        <taxon>Asteroideae</taxon>
        <taxon>Heliantheae alliance</taxon>
        <taxon>Heliantheae</taxon>
        <taxon>Helianthus</taxon>
    </lineage>
</organism>
<dbReference type="AlphaFoldDB" id="A0A251RQ89"/>
<dbReference type="EMBL" id="MNCJ02000332">
    <property type="protein sequence ID" value="KAF5756552.1"/>
    <property type="molecule type" value="Genomic_DNA"/>
</dbReference>
<protein>
    <submittedName>
        <fullName evidence="1">RNA helicase</fullName>
        <ecNumber evidence="1">3.6.4.13</ecNumber>
    </submittedName>
</protein>
<dbReference type="Gramene" id="mRNA:HanXRQr2_Chr17g0816041">
    <property type="protein sequence ID" value="mRNA:HanXRQr2_Chr17g0816041"/>
    <property type="gene ID" value="HanXRQr2_Chr17g0816041"/>
</dbReference>
<dbReference type="EMBL" id="CM007906">
    <property type="protein sequence ID" value="OTF86467.1"/>
    <property type="molecule type" value="Genomic_DNA"/>
</dbReference>
<evidence type="ECO:0000313" key="1">
    <source>
        <dbReference type="EMBL" id="KAF5756552.1"/>
    </source>
</evidence>
<reference evidence="1" key="3">
    <citation type="submission" date="2020-06" db="EMBL/GenBank/DDBJ databases">
        <title>Helianthus annuus Genome sequencing and assembly Release 2.</title>
        <authorList>
            <person name="Gouzy J."/>
            <person name="Langlade N."/>
            <person name="Munos S."/>
        </authorList>
    </citation>
    <scope>NUCLEOTIDE SEQUENCE</scope>
    <source>
        <tissue evidence="1">Leaves</tissue>
    </source>
</reference>
<keyword evidence="1" id="KW-0378">Hydrolase</keyword>
<keyword evidence="1" id="KW-0067">ATP-binding</keyword>
<keyword evidence="1" id="KW-0547">Nucleotide-binding</keyword>
<dbReference type="GO" id="GO:0016787">
    <property type="term" value="F:hydrolase activity"/>
    <property type="evidence" value="ECO:0007669"/>
    <property type="project" value="UniProtKB-KW"/>
</dbReference>
<name>A0A251RQ89_HELAN</name>
<sequence>MMHFVSYMVLEKLYKAIWCQEGRLGSVIMSPMRELADQLGKHHGFSVGLVYRSATQKTIGGPSRRVAKV</sequence>
<proteinExistence type="predicted"/>
<keyword evidence="1" id="KW-0347">Helicase</keyword>
<dbReference type="GO" id="GO:0003724">
    <property type="term" value="F:RNA helicase activity"/>
    <property type="evidence" value="ECO:0007669"/>
    <property type="project" value="UniProtKB-EC"/>
</dbReference>
<dbReference type="Proteomes" id="UP000215914">
    <property type="component" value="Chromosome 17"/>
</dbReference>
<keyword evidence="3" id="KW-1185">Reference proteome</keyword>
<dbReference type="InParanoid" id="A0A251RQ89"/>
<reference evidence="1 3" key="1">
    <citation type="journal article" date="2017" name="Nature">
        <title>The sunflower genome provides insights into oil metabolism, flowering and Asterid evolution.</title>
        <authorList>
            <person name="Badouin H."/>
            <person name="Gouzy J."/>
            <person name="Grassa C.J."/>
            <person name="Murat F."/>
            <person name="Staton S.E."/>
            <person name="Cottret L."/>
            <person name="Lelandais-Briere C."/>
            <person name="Owens G.L."/>
            <person name="Carrere S."/>
            <person name="Mayjonade B."/>
            <person name="Legrand L."/>
            <person name="Gill N."/>
            <person name="Kane N.C."/>
            <person name="Bowers J.E."/>
            <person name="Hubner S."/>
            <person name="Bellec A."/>
            <person name="Berard A."/>
            <person name="Berges H."/>
            <person name="Blanchet N."/>
            <person name="Boniface M.C."/>
            <person name="Brunel D."/>
            <person name="Catrice O."/>
            <person name="Chaidir N."/>
            <person name="Claudel C."/>
            <person name="Donnadieu C."/>
            <person name="Faraut T."/>
            <person name="Fievet G."/>
            <person name="Helmstetter N."/>
            <person name="King M."/>
            <person name="Knapp S.J."/>
            <person name="Lai Z."/>
            <person name="Le Paslier M.C."/>
            <person name="Lippi Y."/>
            <person name="Lorenzon L."/>
            <person name="Mandel J.R."/>
            <person name="Marage G."/>
            <person name="Marchand G."/>
            <person name="Marquand E."/>
            <person name="Bret-Mestries E."/>
            <person name="Morien E."/>
            <person name="Nambeesan S."/>
            <person name="Nguyen T."/>
            <person name="Pegot-Espagnet P."/>
            <person name="Pouilly N."/>
            <person name="Raftis F."/>
            <person name="Sallet E."/>
            <person name="Schiex T."/>
            <person name="Thomas J."/>
            <person name="Vandecasteele C."/>
            <person name="Vares D."/>
            <person name="Vear F."/>
            <person name="Vautrin S."/>
            <person name="Crespi M."/>
            <person name="Mangin B."/>
            <person name="Burke J.M."/>
            <person name="Salse J."/>
            <person name="Munos S."/>
            <person name="Vincourt P."/>
            <person name="Rieseberg L.H."/>
            <person name="Langlade N.B."/>
        </authorList>
    </citation>
    <scope>NUCLEOTIDE SEQUENCE [LARGE SCALE GENOMIC DNA]</scope>
    <source>
        <strain evidence="3">cv. SF193</strain>
        <tissue evidence="1">Leaves</tissue>
    </source>
</reference>
<accession>A0A251RQ89</accession>
<dbReference type="EC" id="3.6.4.13" evidence="1"/>
<gene>
    <name evidence="2" type="ORF">HannXRQ_Chr17g0551101</name>
    <name evidence="1" type="ORF">HanXRQr2_Chr17g0816041</name>
</gene>
<reference evidence="2" key="2">
    <citation type="submission" date="2017-02" db="EMBL/GenBank/DDBJ databases">
        <title>Sunflower complete genome.</title>
        <authorList>
            <person name="Langlade N."/>
            <person name="Munos S."/>
        </authorList>
    </citation>
    <scope>NUCLEOTIDE SEQUENCE [LARGE SCALE GENOMIC DNA]</scope>
    <source>
        <tissue evidence="2">Leaves</tissue>
    </source>
</reference>
<evidence type="ECO:0000313" key="2">
    <source>
        <dbReference type="EMBL" id="OTF86467.1"/>
    </source>
</evidence>
<evidence type="ECO:0000313" key="3">
    <source>
        <dbReference type="Proteomes" id="UP000215914"/>
    </source>
</evidence>